<comment type="caution">
    <text evidence="2">The sequence shown here is derived from an EMBL/GenBank/DDBJ whole genome shotgun (WGS) entry which is preliminary data.</text>
</comment>
<keyword evidence="3" id="KW-1185">Reference proteome</keyword>
<dbReference type="EMBL" id="BAABAT010000002">
    <property type="protein sequence ID" value="GAA4244899.1"/>
    <property type="molecule type" value="Genomic_DNA"/>
</dbReference>
<evidence type="ECO:0000313" key="3">
    <source>
        <dbReference type="Proteomes" id="UP001500620"/>
    </source>
</evidence>
<dbReference type="Pfam" id="PF03767">
    <property type="entry name" value="Acid_phosphat_B"/>
    <property type="match status" value="1"/>
</dbReference>
<dbReference type="InterPro" id="IPR036412">
    <property type="entry name" value="HAD-like_sf"/>
</dbReference>
<organism evidence="2 3">
    <name type="scientific">Dactylosporangium darangshiense</name>
    <dbReference type="NCBI Taxonomy" id="579108"/>
    <lineage>
        <taxon>Bacteria</taxon>
        <taxon>Bacillati</taxon>
        <taxon>Actinomycetota</taxon>
        <taxon>Actinomycetes</taxon>
        <taxon>Micromonosporales</taxon>
        <taxon>Micromonosporaceae</taxon>
        <taxon>Dactylosporangium</taxon>
    </lineage>
</organism>
<dbReference type="PANTHER" id="PTHR31284">
    <property type="entry name" value="ACID PHOSPHATASE-LIKE PROTEIN"/>
    <property type="match status" value="1"/>
</dbReference>
<accession>A0ABP8CYG1</accession>
<name>A0ABP8CYG1_9ACTN</name>
<evidence type="ECO:0000313" key="2">
    <source>
        <dbReference type="EMBL" id="GAA4244899.1"/>
    </source>
</evidence>
<dbReference type="Proteomes" id="UP001500620">
    <property type="component" value="Unassembled WGS sequence"/>
</dbReference>
<protein>
    <submittedName>
        <fullName evidence="2">HAD family acid phosphatase</fullName>
    </submittedName>
</protein>
<evidence type="ECO:0000256" key="1">
    <source>
        <dbReference type="ARBA" id="ARBA00022729"/>
    </source>
</evidence>
<dbReference type="SUPFAM" id="SSF56784">
    <property type="entry name" value="HAD-like"/>
    <property type="match status" value="1"/>
</dbReference>
<dbReference type="InterPro" id="IPR023214">
    <property type="entry name" value="HAD_sf"/>
</dbReference>
<proteinExistence type="predicted"/>
<dbReference type="Gene3D" id="3.40.50.1000">
    <property type="entry name" value="HAD superfamily/HAD-like"/>
    <property type="match status" value="1"/>
</dbReference>
<dbReference type="InterPro" id="IPR005519">
    <property type="entry name" value="Acid_phosphat_B-like"/>
</dbReference>
<reference evidence="3" key="1">
    <citation type="journal article" date="2019" name="Int. J. Syst. Evol. Microbiol.">
        <title>The Global Catalogue of Microorganisms (GCM) 10K type strain sequencing project: providing services to taxonomists for standard genome sequencing and annotation.</title>
        <authorList>
            <consortium name="The Broad Institute Genomics Platform"/>
            <consortium name="The Broad Institute Genome Sequencing Center for Infectious Disease"/>
            <person name="Wu L."/>
            <person name="Ma J."/>
        </authorList>
    </citation>
    <scope>NUCLEOTIDE SEQUENCE [LARGE SCALE GENOMIC DNA]</scope>
    <source>
        <strain evidence="3">JCM 17441</strain>
    </source>
</reference>
<keyword evidence="1" id="KW-0732">Signal</keyword>
<sequence>MSSNASTETAPRRRPSARAVLAAVAALLVAALTGGGVAYAAVTAQPAIKTFTPRSERDITNIDVLRQQIRNYYGDPLGSGVAADDSSYAKEARSVAAAGQRWLEARHHVRGTKAIILDVDDTSLLTWNYEIFSNWAFNPTTNGQFVTEQRFPAVPGMVEMARAAEREGYAIIFLTGRGAAQEAATLGNLTADGVGVDAGFPKPATLSDGEDGLFTKPAVADYPDYLKAACAGDPNGSCTTVHYKSATRAHIESLGYEIVGNFGDQFSDLEGGHADRTFKLPNPNYFLP</sequence>
<dbReference type="PANTHER" id="PTHR31284:SF10">
    <property type="entry name" value="ACID PHOSPHATASE-LIKE PROTEIN"/>
    <property type="match status" value="1"/>
</dbReference>
<gene>
    <name evidence="2" type="ORF">GCM10022255_009760</name>
</gene>
<dbReference type="RefSeq" id="WP_345121651.1">
    <property type="nucleotide sequence ID" value="NZ_BAABAT010000002.1"/>
</dbReference>